<comment type="caution">
    <text evidence="4">The sequence shown here is derived from an EMBL/GenBank/DDBJ whole genome shotgun (WGS) entry which is preliminary data.</text>
</comment>
<feature type="region of interest" description="Disordered" evidence="1">
    <location>
        <begin position="1"/>
        <end position="31"/>
    </location>
</feature>
<evidence type="ECO:0000259" key="3">
    <source>
        <dbReference type="Pfam" id="PF05193"/>
    </source>
</evidence>
<dbReference type="InterPro" id="IPR050361">
    <property type="entry name" value="MPP/UQCRC_Complex"/>
</dbReference>
<keyword evidence="5" id="KW-1185">Reference proteome</keyword>
<proteinExistence type="predicted"/>
<dbReference type="PANTHER" id="PTHR11851:SF224">
    <property type="entry name" value="PROCESSING PROTEASE"/>
    <property type="match status" value="1"/>
</dbReference>
<dbReference type="EMBL" id="BAABIS010000001">
    <property type="protein sequence ID" value="GAA4839229.1"/>
    <property type="molecule type" value="Genomic_DNA"/>
</dbReference>
<feature type="compositionally biased region" description="Low complexity" evidence="1">
    <location>
        <begin position="12"/>
        <end position="27"/>
    </location>
</feature>
<dbReference type="InterPro" id="IPR007863">
    <property type="entry name" value="Peptidase_M16_C"/>
</dbReference>
<reference evidence="5" key="1">
    <citation type="journal article" date="2019" name="Int. J. Syst. Evol. Microbiol.">
        <title>The Global Catalogue of Microorganisms (GCM) 10K type strain sequencing project: providing services to taxonomists for standard genome sequencing and annotation.</title>
        <authorList>
            <consortium name="The Broad Institute Genomics Platform"/>
            <consortium name="The Broad Institute Genome Sequencing Center for Infectious Disease"/>
            <person name="Wu L."/>
            <person name="Ma J."/>
        </authorList>
    </citation>
    <scope>NUCLEOTIDE SEQUENCE [LARGE SCALE GENOMIC DNA]</scope>
    <source>
        <strain evidence="5">JCM 13006</strain>
    </source>
</reference>
<evidence type="ECO:0000259" key="2">
    <source>
        <dbReference type="Pfam" id="PF00675"/>
    </source>
</evidence>
<dbReference type="Pfam" id="PF05193">
    <property type="entry name" value="Peptidase_M16_C"/>
    <property type="match status" value="1"/>
</dbReference>
<dbReference type="Proteomes" id="UP001501752">
    <property type="component" value="Unassembled WGS sequence"/>
</dbReference>
<dbReference type="Gene3D" id="3.30.830.10">
    <property type="entry name" value="Metalloenzyme, LuxS/M16 peptidase-like"/>
    <property type="match status" value="2"/>
</dbReference>
<dbReference type="RefSeq" id="WP_345695802.1">
    <property type="nucleotide sequence ID" value="NZ_BAABIS010000001.1"/>
</dbReference>
<dbReference type="InterPro" id="IPR011249">
    <property type="entry name" value="Metalloenz_LuxS/M16"/>
</dbReference>
<dbReference type="PANTHER" id="PTHR11851">
    <property type="entry name" value="METALLOPROTEASE"/>
    <property type="match status" value="1"/>
</dbReference>
<organism evidence="4 5">
    <name type="scientific">Kitasatospora terrestris</name>
    <dbReference type="NCBI Taxonomy" id="258051"/>
    <lineage>
        <taxon>Bacteria</taxon>
        <taxon>Bacillati</taxon>
        <taxon>Actinomycetota</taxon>
        <taxon>Actinomycetes</taxon>
        <taxon>Kitasatosporales</taxon>
        <taxon>Streptomycetaceae</taxon>
        <taxon>Kitasatospora</taxon>
    </lineage>
</organism>
<evidence type="ECO:0000313" key="4">
    <source>
        <dbReference type="EMBL" id="GAA4839229.1"/>
    </source>
</evidence>
<feature type="domain" description="Peptidase M16 N-terminal" evidence="2">
    <location>
        <begin position="151"/>
        <end position="251"/>
    </location>
</feature>
<accession>A0ABP9DDD5</accession>
<sequence>MTTTPVEPGPAAPATDAAVTGAPATADSVTPATARGDAELADNKVTIAAVRADAAPAGAVATGIVPAGAVSAAVPARASASAAPDIPVVPPPAAARPIEYRERTLPNGLRVLAARRAAVPVVELRLALPFGGESAEHAAEAELLAAALTCGAARRDRAAVDEVLAEYGGSLRVEARPERLKVTARLLSEGLPTLLDLLADLLTGTAFRTAEVEAERARLLQRVALAGRMPQYAGRSALLRHCFGDHPAARETPDAALVRAVAVDILTRRRAEGLLPEGSTLVLVGDLVPEQALDAAALALAGWTGQGPAREMASPPQVTGGPVADVRMPGLRQAEARLAAPSLPRTDPGFAALHLAELVFAGYFSSRLVRSLREEAGYAYSARCAAHEIGTTAVNLVQFGVDPRHRDESLERTFAVLARLSGDRPPTPAEVRAAAGYSAGIRSISLATQIGLADALLDAAVHGLHPVWLTAFPASLAQVTVDQVAEAARVHLDPGAFTGIVLQP</sequence>
<gene>
    <name evidence="4" type="ORF">GCM10023235_13170</name>
</gene>
<dbReference type="InterPro" id="IPR011765">
    <property type="entry name" value="Pept_M16_N"/>
</dbReference>
<feature type="domain" description="Peptidase M16 C-terminal" evidence="3">
    <location>
        <begin position="276"/>
        <end position="434"/>
    </location>
</feature>
<protein>
    <submittedName>
        <fullName evidence="4">Pitrilysin family protein</fullName>
    </submittedName>
</protein>
<dbReference type="Pfam" id="PF00675">
    <property type="entry name" value="Peptidase_M16"/>
    <property type="match status" value="1"/>
</dbReference>
<evidence type="ECO:0000313" key="5">
    <source>
        <dbReference type="Proteomes" id="UP001501752"/>
    </source>
</evidence>
<dbReference type="SUPFAM" id="SSF63411">
    <property type="entry name" value="LuxS/MPP-like metallohydrolase"/>
    <property type="match status" value="2"/>
</dbReference>
<evidence type="ECO:0000256" key="1">
    <source>
        <dbReference type="SAM" id="MobiDB-lite"/>
    </source>
</evidence>
<name>A0ABP9DDD5_9ACTN</name>